<comment type="caution">
    <text evidence="2">The sequence shown here is derived from an EMBL/GenBank/DDBJ whole genome shotgun (WGS) entry which is preliminary data.</text>
</comment>
<feature type="chain" id="PRO_5002144568" evidence="1">
    <location>
        <begin position="21"/>
        <end position="425"/>
    </location>
</feature>
<evidence type="ECO:0000313" key="2">
    <source>
        <dbReference type="EMBL" id="KIG14823.1"/>
    </source>
</evidence>
<accession>A0A0C1ZUT8</accession>
<reference evidence="2 3" key="1">
    <citation type="submission" date="2014-12" db="EMBL/GenBank/DDBJ databases">
        <title>Genome assembly of Enhygromyxa salina DSM 15201.</title>
        <authorList>
            <person name="Sharma G."/>
            <person name="Subramanian S."/>
        </authorList>
    </citation>
    <scope>NUCLEOTIDE SEQUENCE [LARGE SCALE GENOMIC DNA]</scope>
    <source>
        <strain evidence="2 3">DSM 15201</strain>
    </source>
</reference>
<dbReference type="PROSITE" id="PS51257">
    <property type="entry name" value="PROKAR_LIPOPROTEIN"/>
    <property type="match status" value="1"/>
</dbReference>
<protein>
    <submittedName>
        <fullName evidence="2">Uncharacterized protein</fullName>
    </submittedName>
</protein>
<name>A0A0C1ZUT8_9BACT</name>
<evidence type="ECO:0000256" key="1">
    <source>
        <dbReference type="SAM" id="SignalP"/>
    </source>
</evidence>
<dbReference type="AlphaFoldDB" id="A0A0C1ZUT8"/>
<dbReference type="RefSeq" id="WP_052552823.1">
    <property type="nucleotide sequence ID" value="NZ_JMCC02000065.1"/>
</dbReference>
<dbReference type="EMBL" id="JMCC02000065">
    <property type="protein sequence ID" value="KIG14823.1"/>
    <property type="molecule type" value="Genomic_DNA"/>
</dbReference>
<keyword evidence="1" id="KW-0732">Signal</keyword>
<proteinExistence type="predicted"/>
<sequence length="425" mass="45466">MTRTAASVLVLVVLALGACGDELVEIVPACDEIDWPLGLDPVRFPPVPEYAVECAAGWGNGIETQPELDTRALPGVPWFAKLHPDGGWVMQLAPPGYRDEWDAWLASNGIVDPVDPIGHPLVRVMSDGAGFGWAVSELSVWSFDFVADELWVVARDLDDQERIAIVDASSGAILDSRAWQEASYNRLLAARDVAGGAWVTTLDDLDDGLVEHALFRVTSLDQIEQLATRTTVNPRTSPSGAVHALEDGAAVWSTGEGFELIEPDGSVRWARSEGWVGAAQGDTMLVVRRQPTGVGAGRALALEQVSLLTGASIWTREYRRFDVAEPEQCGPEGCALLDYAHPHVRPDGGYLLVGRQAYPSATCSGQPWVMAITSGGDAQWAHRVEICGTAWGLGARPDGSFEILGISKGADEGVSLGGWVRSYAG</sequence>
<evidence type="ECO:0000313" key="3">
    <source>
        <dbReference type="Proteomes" id="UP000031599"/>
    </source>
</evidence>
<organism evidence="2 3">
    <name type="scientific">Enhygromyxa salina</name>
    <dbReference type="NCBI Taxonomy" id="215803"/>
    <lineage>
        <taxon>Bacteria</taxon>
        <taxon>Pseudomonadati</taxon>
        <taxon>Myxococcota</taxon>
        <taxon>Polyangia</taxon>
        <taxon>Nannocystales</taxon>
        <taxon>Nannocystaceae</taxon>
        <taxon>Enhygromyxa</taxon>
    </lineage>
</organism>
<dbReference type="Proteomes" id="UP000031599">
    <property type="component" value="Unassembled WGS sequence"/>
</dbReference>
<gene>
    <name evidence="2" type="ORF">DB30_06276</name>
</gene>
<feature type="signal peptide" evidence="1">
    <location>
        <begin position="1"/>
        <end position="20"/>
    </location>
</feature>